<dbReference type="AlphaFoldDB" id="A0A0G1MZ77"/>
<accession>A0A0G1MZ77</accession>
<dbReference type="EC" id="3.1.26.5" evidence="7"/>
<evidence type="ECO:0000256" key="4">
    <source>
        <dbReference type="ARBA" id="ARBA00022759"/>
    </source>
</evidence>
<dbReference type="GO" id="GO:0000049">
    <property type="term" value="F:tRNA binding"/>
    <property type="evidence" value="ECO:0007669"/>
    <property type="project" value="InterPro"/>
</dbReference>
<keyword evidence="2" id="KW-0819">tRNA processing</keyword>
<proteinExistence type="predicted"/>
<dbReference type="EMBL" id="LCJM01000046">
    <property type="protein sequence ID" value="KKT77254.1"/>
    <property type="molecule type" value="Genomic_DNA"/>
</dbReference>
<reference evidence="8 9" key="1">
    <citation type="journal article" date="2015" name="Nature">
        <title>rRNA introns, odd ribosomes, and small enigmatic genomes across a large radiation of phyla.</title>
        <authorList>
            <person name="Brown C.T."/>
            <person name="Hug L.A."/>
            <person name="Thomas B.C."/>
            <person name="Sharon I."/>
            <person name="Castelle C.J."/>
            <person name="Singh A."/>
            <person name="Wilkins M.J."/>
            <person name="Williams K.H."/>
            <person name="Banfield J.F."/>
        </authorList>
    </citation>
    <scope>NUCLEOTIDE SEQUENCE [LARGE SCALE GENOMIC DNA]</scope>
</reference>
<dbReference type="InterPro" id="IPR000100">
    <property type="entry name" value="RNase_P"/>
</dbReference>
<dbReference type="PANTHER" id="PTHR33992">
    <property type="entry name" value="RIBONUCLEASE P PROTEIN COMPONENT"/>
    <property type="match status" value="1"/>
</dbReference>
<dbReference type="GO" id="GO:0004526">
    <property type="term" value="F:ribonuclease P activity"/>
    <property type="evidence" value="ECO:0007669"/>
    <property type="project" value="UniProtKB-UniRule"/>
</dbReference>
<dbReference type="InterPro" id="IPR020568">
    <property type="entry name" value="Ribosomal_Su5_D2-typ_SF"/>
</dbReference>
<dbReference type="GO" id="GO:0042781">
    <property type="term" value="F:3'-tRNA processing endoribonuclease activity"/>
    <property type="evidence" value="ECO:0007669"/>
    <property type="project" value="TreeGrafter"/>
</dbReference>
<keyword evidence="3" id="KW-0540">Nuclease</keyword>
<comment type="function">
    <text evidence="1">RNaseP catalyzes the removal of the 5'-leader sequence from pre-tRNA to produce the mature 5'-terminus. It can also cleave other RNA substrates such as 4.5S RNA. The protein component plays an auxiliary but essential role in vivo by binding to the 5'-leader sequence and broadening the substrate specificity of the ribozyme.</text>
</comment>
<dbReference type="GO" id="GO:0030677">
    <property type="term" value="C:ribonuclease P complex"/>
    <property type="evidence" value="ECO:0007669"/>
    <property type="project" value="TreeGrafter"/>
</dbReference>
<name>A0A0G1MZ77_9BACT</name>
<evidence type="ECO:0000313" key="9">
    <source>
        <dbReference type="Proteomes" id="UP000034889"/>
    </source>
</evidence>
<dbReference type="PANTHER" id="PTHR33992:SF1">
    <property type="entry name" value="RIBONUCLEASE P PROTEIN COMPONENT"/>
    <property type="match status" value="1"/>
</dbReference>
<keyword evidence="4" id="KW-0255">Endonuclease</keyword>
<dbReference type="Proteomes" id="UP000034889">
    <property type="component" value="Unassembled WGS sequence"/>
</dbReference>
<dbReference type="PROSITE" id="PS00648">
    <property type="entry name" value="RIBONUCLEASE_P"/>
    <property type="match status" value="1"/>
</dbReference>
<organism evidence="8 9">
    <name type="scientific">Candidatus Giovannonibacteria bacterium GW2011_GWC2_44_8</name>
    <dbReference type="NCBI Taxonomy" id="1618657"/>
    <lineage>
        <taxon>Bacteria</taxon>
        <taxon>Candidatus Giovannoniibacteriota</taxon>
    </lineage>
</organism>
<protein>
    <recommendedName>
        <fullName evidence="7">Ribonuclease P protein component</fullName>
        <ecNumber evidence="7">3.1.26.5</ecNumber>
    </recommendedName>
</protein>
<evidence type="ECO:0000256" key="2">
    <source>
        <dbReference type="ARBA" id="ARBA00022694"/>
    </source>
</evidence>
<dbReference type="NCBIfam" id="TIGR00188">
    <property type="entry name" value="rnpA"/>
    <property type="match status" value="1"/>
</dbReference>
<keyword evidence="5" id="KW-0378">Hydrolase</keyword>
<dbReference type="InterPro" id="IPR014721">
    <property type="entry name" value="Ribsml_uS5_D2-typ_fold_subgr"/>
</dbReference>
<evidence type="ECO:0000313" key="8">
    <source>
        <dbReference type="EMBL" id="KKT77254.1"/>
    </source>
</evidence>
<sequence>MDDEERFHLRVSKNNIGQNRIIFIIPGKIIKKAVSRNKIRRRAREILRKKEGQIKIGNDLTFIFKKGAEEQAYDKLEKEISGALEKKGLIK</sequence>
<evidence type="ECO:0000256" key="6">
    <source>
        <dbReference type="ARBA" id="ARBA00022884"/>
    </source>
</evidence>
<keyword evidence="6" id="KW-0694">RNA-binding</keyword>
<evidence type="ECO:0000256" key="5">
    <source>
        <dbReference type="ARBA" id="ARBA00022801"/>
    </source>
</evidence>
<comment type="caution">
    <text evidence="8">The sequence shown here is derived from an EMBL/GenBank/DDBJ whole genome shotgun (WGS) entry which is preliminary data.</text>
</comment>
<evidence type="ECO:0000256" key="1">
    <source>
        <dbReference type="ARBA" id="ARBA00002663"/>
    </source>
</evidence>
<evidence type="ECO:0000256" key="3">
    <source>
        <dbReference type="ARBA" id="ARBA00022722"/>
    </source>
</evidence>
<evidence type="ECO:0000256" key="7">
    <source>
        <dbReference type="NCBIfam" id="TIGR00188"/>
    </source>
</evidence>
<dbReference type="Pfam" id="PF00825">
    <property type="entry name" value="Ribonuclease_P"/>
    <property type="match status" value="1"/>
</dbReference>
<dbReference type="SUPFAM" id="SSF54211">
    <property type="entry name" value="Ribosomal protein S5 domain 2-like"/>
    <property type="match status" value="1"/>
</dbReference>
<dbReference type="Gene3D" id="3.30.230.10">
    <property type="match status" value="1"/>
</dbReference>
<dbReference type="InterPro" id="IPR020539">
    <property type="entry name" value="RNase_P_CS"/>
</dbReference>
<gene>
    <name evidence="8" type="ORF">UW74_C0046G0002</name>
</gene>